<feature type="signal peptide" evidence="2">
    <location>
        <begin position="1"/>
        <end position="24"/>
    </location>
</feature>
<reference evidence="3" key="1">
    <citation type="submission" date="2021-03" db="EMBL/GenBank/DDBJ databases">
        <authorList>
            <consortium name="Genoscope - CEA"/>
            <person name="William W."/>
        </authorList>
    </citation>
    <scope>NUCLEOTIDE SEQUENCE</scope>
    <source>
        <strain evidence="3">Doubled-haploid Pahang</strain>
    </source>
</reference>
<accession>A0A804IKW0</accession>
<dbReference type="EnsemblPlants" id="Ma04_t04140.1">
    <property type="protein sequence ID" value="Ma04_p04140.1"/>
    <property type="gene ID" value="Ma04_g04140"/>
</dbReference>
<feature type="chain" id="PRO_5036407712" evidence="2">
    <location>
        <begin position="25"/>
        <end position="98"/>
    </location>
</feature>
<protein>
    <submittedName>
        <fullName evidence="3">(wild Malaysian banana) hypothetical protein</fullName>
    </submittedName>
</protein>
<dbReference type="Proteomes" id="UP000012960">
    <property type="component" value="Unplaced"/>
</dbReference>
<evidence type="ECO:0000256" key="2">
    <source>
        <dbReference type="SAM" id="SignalP"/>
    </source>
</evidence>
<dbReference type="EMBL" id="HG996469">
    <property type="protein sequence ID" value="CAG1841150.1"/>
    <property type="molecule type" value="Genomic_DNA"/>
</dbReference>
<dbReference type="AlphaFoldDB" id="A0A804IKW0"/>
<feature type="region of interest" description="Disordered" evidence="1">
    <location>
        <begin position="24"/>
        <end position="90"/>
    </location>
</feature>
<evidence type="ECO:0000256" key="1">
    <source>
        <dbReference type="SAM" id="MobiDB-lite"/>
    </source>
</evidence>
<gene>
    <name evidence="3" type="ORF">GSMUA_109440.1</name>
</gene>
<dbReference type="Gramene" id="Ma04_t04140.1">
    <property type="protein sequence ID" value="Ma04_p04140.1"/>
    <property type="gene ID" value="Ma04_g04140"/>
</dbReference>
<keyword evidence="2" id="KW-0732">Signal</keyword>
<evidence type="ECO:0000313" key="4">
    <source>
        <dbReference type="EnsemblPlants" id="Ma04_p04140.1"/>
    </source>
</evidence>
<organism evidence="4 5">
    <name type="scientific">Musa acuminata subsp. malaccensis</name>
    <name type="common">Wild banana</name>
    <name type="synonym">Musa malaccensis</name>
    <dbReference type="NCBI Taxonomy" id="214687"/>
    <lineage>
        <taxon>Eukaryota</taxon>
        <taxon>Viridiplantae</taxon>
        <taxon>Streptophyta</taxon>
        <taxon>Embryophyta</taxon>
        <taxon>Tracheophyta</taxon>
        <taxon>Spermatophyta</taxon>
        <taxon>Magnoliopsida</taxon>
        <taxon>Liliopsida</taxon>
        <taxon>Zingiberales</taxon>
        <taxon>Musaceae</taxon>
        <taxon>Musa</taxon>
    </lineage>
</organism>
<name>A0A804IKW0_MUSAM</name>
<dbReference type="InParanoid" id="A0A804IKW0"/>
<proteinExistence type="predicted"/>
<sequence length="98" mass="10185">MASLRAWIILAALTCMLLTRPAAAQSGSVAATTAEAAASHPCDPTTGRCRPGDPRAPENQEEEAPNNLPPGTEKAEMGGPADMEDFQGFAQELVVLGH</sequence>
<evidence type="ECO:0000313" key="5">
    <source>
        <dbReference type="Proteomes" id="UP000012960"/>
    </source>
</evidence>
<evidence type="ECO:0000313" key="3">
    <source>
        <dbReference type="EMBL" id="CAG1841150.1"/>
    </source>
</evidence>
<dbReference type="FunCoup" id="A0A804IKW0">
    <property type="interactions" value="203"/>
</dbReference>
<keyword evidence="5" id="KW-1185">Reference proteome</keyword>
<reference evidence="4" key="2">
    <citation type="submission" date="2021-05" db="UniProtKB">
        <authorList>
            <consortium name="EnsemblPlants"/>
        </authorList>
    </citation>
    <scope>IDENTIFICATION</scope>
    <source>
        <strain evidence="4">subsp. malaccensis</strain>
    </source>
</reference>